<protein>
    <recommendedName>
        <fullName evidence="2">Apple domain-containing protein</fullName>
    </recommendedName>
</protein>
<accession>A0AAU9WQE9</accession>
<dbReference type="EMBL" id="CALNXJ010000018">
    <property type="protein sequence ID" value="CAH3121701.1"/>
    <property type="molecule type" value="Genomic_DNA"/>
</dbReference>
<dbReference type="AlphaFoldDB" id="A0AAU9WQE9"/>
<dbReference type="PROSITE" id="PS50948">
    <property type="entry name" value="PAN"/>
    <property type="match status" value="1"/>
</dbReference>
<feature type="signal peptide" evidence="1">
    <location>
        <begin position="1"/>
        <end position="18"/>
    </location>
</feature>
<evidence type="ECO:0000313" key="4">
    <source>
        <dbReference type="Proteomes" id="UP001159428"/>
    </source>
</evidence>
<dbReference type="InterPro" id="IPR003609">
    <property type="entry name" value="Pan_app"/>
</dbReference>
<evidence type="ECO:0000259" key="2">
    <source>
        <dbReference type="PROSITE" id="PS50948"/>
    </source>
</evidence>
<dbReference type="Proteomes" id="UP001159428">
    <property type="component" value="Unassembled WGS sequence"/>
</dbReference>
<dbReference type="Pfam" id="PF00024">
    <property type="entry name" value="PAN_1"/>
    <property type="match status" value="1"/>
</dbReference>
<dbReference type="SUPFAM" id="SSF57414">
    <property type="entry name" value="Hairpin loop containing domain-like"/>
    <property type="match status" value="1"/>
</dbReference>
<feature type="chain" id="PRO_5043885847" description="Apple domain-containing protein" evidence="1">
    <location>
        <begin position="19"/>
        <end position="192"/>
    </location>
</feature>
<keyword evidence="4" id="KW-1185">Reference proteome</keyword>
<feature type="domain" description="Apple" evidence="2">
    <location>
        <begin position="25"/>
        <end position="109"/>
    </location>
</feature>
<evidence type="ECO:0000256" key="1">
    <source>
        <dbReference type="SAM" id="SignalP"/>
    </source>
</evidence>
<name>A0AAU9WQE9_9CNID</name>
<proteinExistence type="predicted"/>
<reference evidence="3 4" key="1">
    <citation type="submission" date="2022-05" db="EMBL/GenBank/DDBJ databases">
        <authorList>
            <consortium name="Genoscope - CEA"/>
            <person name="William W."/>
        </authorList>
    </citation>
    <scope>NUCLEOTIDE SEQUENCE [LARGE SCALE GENOMIC DNA]</scope>
</reference>
<gene>
    <name evidence="3" type="ORF">PMEA_00008775</name>
</gene>
<keyword evidence="1" id="KW-0732">Signal</keyword>
<sequence>MMVAKFFCILISAFKVKGYCSTGKCEKISFNEQKDADHDKELVGHVFHKSVTSNPQQCYLWCIHDCRCLSINYKVKNDTKYCELNEGSHFTNNMSLINDPGSIYYKLGREEFNKVLNFIILGDLACLNSKYLTLDDLACSNIEKGVISKDHYGTIGIKKISYQSKALEISGATVIACKLDRKKKLGQCTNTK</sequence>
<organism evidence="3 4">
    <name type="scientific">Pocillopora meandrina</name>
    <dbReference type="NCBI Taxonomy" id="46732"/>
    <lineage>
        <taxon>Eukaryota</taxon>
        <taxon>Metazoa</taxon>
        <taxon>Cnidaria</taxon>
        <taxon>Anthozoa</taxon>
        <taxon>Hexacorallia</taxon>
        <taxon>Scleractinia</taxon>
        <taxon>Astrocoeniina</taxon>
        <taxon>Pocilloporidae</taxon>
        <taxon>Pocillopora</taxon>
    </lineage>
</organism>
<evidence type="ECO:0000313" key="3">
    <source>
        <dbReference type="EMBL" id="CAH3121701.1"/>
    </source>
</evidence>
<comment type="caution">
    <text evidence="3">The sequence shown here is derived from an EMBL/GenBank/DDBJ whole genome shotgun (WGS) entry which is preliminary data.</text>
</comment>